<organism evidence="1 2">
    <name type="scientific">Pegethrix bostrychoides GSE-TBD4-15B</name>
    <dbReference type="NCBI Taxonomy" id="2839662"/>
    <lineage>
        <taxon>Bacteria</taxon>
        <taxon>Bacillati</taxon>
        <taxon>Cyanobacteriota</taxon>
        <taxon>Cyanophyceae</taxon>
        <taxon>Oculatellales</taxon>
        <taxon>Oculatellaceae</taxon>
        <taxon>Pegethrix</taxon>
    </lineage>
</organism>
<dbReference type="SUPFAM" id="SSF51120">
    <property type="entry name" value="beta-Roll"/>
    <property type="match status" value="1"/>
</dbReference>
<accession>A0A951P7H7</accession>
<dbReference type="Proteomes" id="UP000707356">
    <property type="component" value="Unassembled WGS sequence"/>
</dbReference>
<gene>
    <name evidence="1" type="ORF">KME07_03090</name>
</gene>
<dbReference type="NCBIfam" id="TIGR03661">
    <property type="entry name" value="T1SS_VCA0849"/>
    <property type="match status" value="1"/>
</dbReference>
<evidence type="ECO:0000313" key="2">
    <source>
        <dbReference type="Proteomes" id="UP000707356"/>
    </source>
</evidence>
<dbReference type="PROSITE" id="PS00330">
    <property type="entry name" value="HEMOLYSIN_CALCIUM"/>
    <property type="match status" value="1"/>
</dbReference>
<dbReference type="AlphaFoldDB" id="A0A951P7H7"/>
<dbReference type="PRINTS" id="PR00313">
    <property type="entry name" value="CABNDNGRPT"/>
</dbReference>
<dbReference type="Pfam" id="PF00353">
    <property type="entry name" value="HemolysinCabind"/>
    <property type="match status" value="1"/>
</dbReference>
<dbReference type="EMBL" id="JAHHHV010000012">
    <property type="protein sequence ID" value="MBW4464411.1"/>
    <property type="molecule type" value="Genomic_DNA"/>
</dbReference>
<dbReference type="InterPro" id="IPR011049">
    <property type="entry name" value="Serralysin-like_metalloprot_C"/>
</dbReference>
<evidence type="ECO:0000313" key="1">
    <source>
        <dbReference type="EMBL" id="MBW4464411.1"/>
    </source>
</evidence>
<dbReference type="Gene3D" id="2.150.10.10">
    <property type="entry name" value="Serralysin-like metalloprotease, C-terminal"/>
    <property type="match status" value="1"/>
</dbReference>
<comment type="caution">
    <text evidence="1">The sequence shown here is derived from an EMBL/GenBank/DDBJ whole genome shotgun (WGS) entry which is preliminary data.</text>
</comment>
<name>A0A951P7H7_9CYAN</name>
<sequence length="140" mass="14439">MDGGTGDDWLDGSAGKDNLIGGSSDDVLIGGAGVDKLTCGAGIDQIVLNRLNAGGDIVTDFNVAEDLLNFSKLFSRLNIDSSAIGKTTQLGDYLKFEQLGANTVVKLDADGSGVNTSLTTLMTLQNVQSSSITAKNLVLV</sequence>
<protein>
    <submittedName>
        <fullName evidence="1">Type I secretion C-terminal target domain-containing protein</fullName>
    </submittedName>
</protein>
<dbReference type="InterPro" id="IPR019960">
    <property type="entry name" value="T1SS_VCA0849"/>
</dbReference>
<dbReference type="InterPro" id="IPR001343">
    <property type="entry name" value="Hemolysn_Ca-bd"/>
</dbReference>
<reference evidence="1" key="2">
    <citation type="journal article" date="2022" name="Microbiol. Resour. Announc.">
        <title>Metagenome Sequencing to Explore Phylogenomics of Terrestrial Cyanobacteria.</title>
        <authorList>
            <person name="Ward R.D."/>
            <person name="Stajich J.E."/>
            <person name="Johansen J.R."/>
            <person name="Huntemann M."/>
            <person name="Clum A."/>
            <person name="Foster B."/>
            <person name="Foster B."/>
            <person name="Roux S."/>
            <person name="Palaniappan K."/>
            <person name="Varghese N."/>
            <person name="Mukherjee S."/>
            <person name="Reddy T.B.K."/>
            <person name="Daum C."/>
            <person name="Copeland A."/>
            <person name="Chen I.A."/>
            <person name="Ivanova N.N."/>
            <person name="Kyrpides N.C."/>
            <person name="Shapiro N."/>
            <person name="Eloe-Fadrosh E.A."/>
            <person name="Pietrasiak N."/>
        </authorList>
    </citation>
    <scope>NUCLEOTIDE SEQUENCE</scope>
    <source>
        <strain evidence="1">GSE-TBD4-15B</strain>
    </source>
</reference>
<dbReference type="GO" id="GO:0005509">
    <property type="term" value="F:calcium ion binding"/>
    <property type="evidence" value="ECO:0007669"/>
    <property type="project" value="InterPro"/>
</dbReference>
<dbReference type="InterPro" id="IPR018511">
    <property type="entry name" value="Hemolysin-typ_Ca-bd_CS"/>
</dbReference>
<proteinExistence type="predicted"/>
<reference evidence="1" key="1">
    <citation type="submission" date="2021-05" db="EMBL/GenBank/DDBJ databases">
        <authorList>
            <person name="Pietrasiak N."/>
            <person name="Ward R."/>
            <person name="Stajich J.E."/>
            <person name="Kurbessoian T."/>
        </authorList>
    </citation>
    <scope>NUCLEOTIDE SEQUENCE</scope>
    <source>
        <strain evidence="1">GSE-TBD4-15B</strain>
    </source>
</reference>